<protein>
    <submittedName>
        <fullName evidence="2">Putative RNase H-like HicB family nuclease</fullName>
    </submittedName>
</protein>
<accession>A0A7X0H9T0</accession>
<feature type="region of interest" description="Disordered" evidence="1">
    <location>
        <begin position="331"/>
        <end position="362"/>
    </location>
</feature>
<proteinExistence type="predicted"/>
<reference evidence="2 3" key="1">
    <citation type="submission" date="2020-08" db="EMBL/GenBank/DDBJ databases">
        <title>Genomic Encyclopedia of Type Strains, Phase IV (KMG-IV): sequencing the most valuable type-strain genomes for metagenomic binning, comparative biology and taxonomic classification.</title>
        <authorList>
            <person name="Goeker M."/>
        </authorList>
    </citation>
    <scope>NUCLEOTIDE SEQUENCE [LARGE SCALE GENOMIC DNA]</scope>
    <source>
        <strain evidence="2 3">DSM 40141</strain>
    </source>
</reference>
<feature type="compositionally biased region" description="Basic and acidic residues" evidence="1">
    <location>
        <begin position="340"/>
        <end position="362"/>
    </location>
</feature>
<evidence type="ECO:0000313" key="2">
    <source>
        <dbReference type="EMBL" id="MBB6433701.1"/>
    </source>
</evidence>
<dbReference type="AlphaFoldDB" id="A0A7X0H9T0"/>
<evidence type="ECO:0000256" key="1">
    <source>
        <dbReference type="SAM" id="MobiDB-lite"/>
    </source>
</evidence>
<sequence>MSFLRALLSSARLARRSPQRAAHAVAAPSPGDRAAFGDDLLLDAPDDRIAPALVAAAHGSYTPASELLAATRERAEWEDRDRYTLRLATFAHHRQDWLTDWLLAAPHNPDALLVQAELEVSRALDLPAPADRLRPARPLIDAAASGSPRDPVPWRIALDHARGAQAGHDTFEGLWEQAVRRSSHHYGCHVAALKYLAAQGSTYRECFDFAEQAAEEALPGSLIQALPLRAAFALLADGTAAPALAVDLAARVDKAADLAIALSAEYDGGDPWAAEMRNVLAYVLAGRERWTEALAEFRQIGPHATSFPWASLTDDPLGRFLEIRETARTLAVADPPPAPDRTRPEEARRWTPGRSRSDGHYA</sequence>
<evidence type="ECO:0000313" key="3">
    <source>
        <dbReference type="Proteomes" id="UP000540423"/>
    </source>
</evidence>
<name>A0A7X0H9T0_9ACTN</name>
<dbReference type="Proteomes" id="UP000540423">
    <property type="component" value="Unassembled WGS sequence"/>
</dbReference>
<organism evidence="2 3">
    <name type="scientific">Streptomyces candidus</name>
    <dbReference type="NCBI Taxonomy" id="67283"/>
    <lineage>
        <taxon>Bacteria</taxon>
        <taxon>Bacillati</taxon>
        <taxon>Actinomycetota</taxon>
        <taxon>Actinomycetes</taxon>
        <taxon>Kitasatosporales</taxon>
        <taxon>Streptomycetaceae</taxon>
        <taxon>Streptomyces</taxon>
    </lineage>
</organism>
<keyword evidence="3" id="KW-1185">Reference proteome</keyword>
<comment type="caution">
    <text evidence="2">The sequence shown here is derived from an EMBL/GenBank/DDBJ whole genome shotgun (WGS) entry which is preliminary data.</text>
</comment>
<dbReference type="EMBL" id="JACHEM010000001">
    <property type="protein sequence ID" value="MBB6433701.1"/>
    <property type="molecule type" value="Genomic_DNA"/>
</dbReference>
<dbReference type="RefSeq" id="WP_229923162.1">
    <property type="nucleotide sequence ID" value="NZ_BNBN01000001.1"/>
</dbReference>
<gene>
    <name evidence="2" type="ORF">HNQ79_000139</name>
</gene>